<feature type="compositionally biased region" description="Pro residues" evidence="1">
    <location>
        <begin position="182"/>
        <end position="191"/>
    </location>
</feature>
<dbReference type="SUPFAM" id="SSF50998">
    <property type="entry name" value="Quinoprotein alcohol dehydrogenase-like"/>
    <property type="match status" value="2"/>
</dbReference>
<dbReference type="EMBL" id="KK100493">
    <property type="protein sequence ID" value="KIZ05535.1"/>
    <property type="molecule type" value="Genomic_DNA"/>
</dbReference>
<protein>
    <recommendedName>
        <fullName evidence="3">Pyrrolo-quinoline quinone repeat domain-containing protein</fullName>
    </recommendedName>
</protein>
<dbReference type="PANTHER" id="PTHR34512">
    <property type="entry name" value="CELL SURFACE PROTEIN"/>
    <property type="match status" value="1"/>
</dbReference>
<feature type="region of interest" description="Disordered" evidence="1">
    <location>
        <begin position="128"/>
        <end position="191"/>
    </location>
</feature>
<feature type="region of interest" description="Disordered" evidence="1">
    <location>
        <begin position="789"/>
        <end position="828"/>
    </location>
</feature>
<proteinExistence type="predicted"/>
<feature type="compositionally biased region" description="Gly residues" evidence="1">
    <location>
        <begin position="142"/>
        <end position="157"/>
    </location>
</feature>
<dbReference type="AlphaFoldDB" id="A0A0D2MSM5"/>
<keyword evidence="2" id="KW-0812">Transmembrane</keyword>
<feature type="transmembrane region" description="Helical" evidence="2">
    <location>
        <begin position="657"/>
        <end position="682"/>
    </location>
</feature>
<evidence type="ECO:0000313" key="5">
    <source>
        <dbReference type="Proteomes" id="UP000054498"/>
    </source>
</evidence>
<keyword evidence="2" id="KW-1133">Transmembrane helix</keyword>
<dbReference type="PANTHER" id="PTHR34512:SF30">
    <property type="entry name" value="OUTER MEMBRANE PROTEIN ASSEMBLY FACTOR BAMB"/>
    <property type="match status" value="1"/>
</dbReference>
<dbReference type="InterPro" id="IPR011047">
    <property type="entry name" value="Quinoprotein_ADH-like_sf"/>
</dbReference>
<dbReference type="Pfam" id="PF13360">
    <property type="entry name" value="PQQ_2"/>
    <property type="match status" value="2"/>
</dbReference>
<name>A0A0D2MSM5_9CHLO</name>
<dbReference type="Proteomes" id="UP000054498">
    <property type="component" value="Unassembled WGS sequence"/>
</dbReference>
<dbReference type="SMART" id="SM00564">
    <property type="entry name" value="PQQ"/>
    <property type="match status" value="5"/>
</dbReference>
<keyword evidence="5" id="KW-1185">Reference proteome</keyword>
<keyword evidence="2" id="KW-0472">Membrane</keyword>
<dbReference type="Gene3D" id="2.130.10.10">
    <property type="entry name" value="YVTN repeat-like/Quinoprotein amine dehydrogenase"/>
    <property type="match status" value="2"/>
</dbReference>
<dbReference type="InterPro" id="IPR002372">
    <property type="entry name" value="PQQ_rpt_dom"/>
</dbReference>
<dbReference type="RefSeq" id="XP_013904554.1">
    <property type="nucleotide sequence ID" value="XM_014049100.1"/>
</dbReference>
<evidence type="ECO:0000256" key="1">
    <source>
        <dbReference type="SAM" id="MobiDB-lite"/>
    </source>
</evidence>
<feature type="region of interest" description="Disordered" evidence="1">
    <location>
        <begin position="693"/>
        <end position="736"/>
    </location>
</feature>
<feature type="region of interest" description="Disordered" evidence="1">
    <location>
        <begin position="474"/>
        <end position="500"/>
    </location>
</feature>
<feature type="domain" description="Pyrrolo-quinoline quinone repeat" evidence="3">
    <location>
        <begin position="573"/>
        <end position="652"/>
    </location>
</feature>
<organism evidence="4 5">
    <name type="scientific">Monoraphidium neglectum</name>
    <dbReference type="NCBI Taxonomy" id="145388"/>
    <lineage>
        <taxon>Eukaryota</taxon>
        <taxon>Viridiplantae</taxon>
        <taxon>Chlorophyta</taxon>
        <taxon>core chlorophytes</taxon>
        <taxon>Chlorophyceae</taxon>
        <taxon>CS clade</taxon>
        <taxon>Sphaeropleales</taxon>
        <taxon>Selenastraceae</taxon>
        <taxon>Monoraphidium</taxon>
    </lineage>
</organism>
<dbReference type="InterPro" id="IPR015943">
    <property type="entry name" value="WD40/YVTN_repeat-like_dom_sf"/>
</dbReference>
<dbReference type="OrthoDB" id="547528at2759"/>
<feature type="compositionally biased region" description="Gly residues" evidence="1">
    <location>
        <begin position="476"/>
        <end position="500"/>
    </location>
</feature>
<gene>
    <name evidence="4" type="ORF">MNEG_2422</name>
</gene>
<evidence type="ECO:0000313" key="4">
    <source>
        <dbReference type="EMBL" id="KIZ05535.1"/>
    </source>
</evidence>
<dbReference type="InterPro" id="IPR018391">
    <property type="entry name" value="PQQ_b-propeller_rpt"/>
</dbReference>
<feature type="domain" description="Pyrrolo-quinoline quinone repeat" evidence="3">
    <location>
        <begin position="208"/>
        <end position="271"/>
    </location>
</feature>
<evidence type="ECO:0000259" key="3">
    <source>
        <dbReference type="Pfam" id="PF13360"/>
    </source>
</evidence>
<evidence type="ECO:0000256" key="2">
    <source>
        <dbReference type="SAM" id="Phobius"/>
    </source>
</evidence>
<accession>A0A0D2MSM5</accession>
<feature type="region of interest" description="Disordered" evidence="1">
    <location>
        <begin position="281"/>
        <end position="321"/>
    </location>
</feature>
<sequence>MNSGALITCSATHSTDITGIKGAALGRRALYFTTWSGPGLYSVSLASGRVRWQFPLNNWFAYWRKEIDLPPSASFEDAAEGGAGTVFATAAGPPARVYGLRVKRGPTEQRWEWRADLPLGRLADVAGPEEADSCRRRSLVGNRGGGADAEGGGGSSSGAGVLADDDDDDGEGADCFVGAPQAPAPAPPPPPPKPVLYLALVSPDGSGSWLQALSLADGSPLWTGEIEPGVTFERMELDGPRLLVADEEAGVILAYDKATGQLLWRREGAFCATPSPIARVYAPERPRTRSGDAGGAGSRSSRGGGRGLQGSNDGSGSGGHSSVGGVLLLSRDCDALDGLSAVDSATGKALWTGLDAPHAARADGGCSWLEVDGGVAYLGCNCPADDAPVAARGATSPRPRLKLRQRGRLDGQPRLRPRHGANTSTVCVYAVDLVTGKREWWSEVEIPGVAAFDPLGQVWGQGPVVMRPSSRRAALGGDGGNGGVPAQGGGRITSGDGSDGGGGGRVVAFLTNTTVVGVSALSGKALWQLTLPPGEWLAPWQLPAQMLPPGDERRVGASPLLLLHSLRGAGNRTSVYALDGLSGKQAWTRAFNGSMQPPLHPSDGGFALPVGPLVFSEACRRGRCCLRALNATTGKQAWAVCLDAERGTDPTNPRAQFAIWVVTLVTIASVAALILGAALLYVHRWADERSLLSGGGDQGSEYEALAPSGRRHLAPGSRGGSSGSDDEGGGGGTAPRLSLFARAGGAAATVLGGPPSPGSIAAAAVALDSGSGSGQGAGGARVGGLLGQQLFGGRERVPPRGARRPADDAAAAQVGAGGPAIPYRPRVS</sequence>
<feature type="compositionally biased region" description="Acidic residues" evidence="1">
    <location>
        <begin position="163"/>
        <end position="172"/>
    </location>
</feature>
<reference evidence="4 5" key="1">
    <citation type="journal article" date="2013" name="BMC Genomics">
        <title>Reconstruction of the lipid metabolism for the microalga Monoraphidium neglectum from its genome sequence reveals characteristics suitable for biofuel production.</title>
        <authorList>
            <person name="Bogen C."/>
            <person name="Al-Dilaimi A."/>
            <person name="Albersmeier A."/>
            <person name="Wichmann J."/>
            <person name="Grundmann M."/>
            <person name="Rupp O."/>
            <person name="Lauersen K.J."/>
            <person name="Blifernez-Klassen O."/>
            <person name="Kalinowski J."/>
            <person name="Goesmann A."/>
            <person name="Mussgnug J.H."/>
            <person name="Kruse O."/>
        </authorList>
    </citation>
    <scope>NUCLEOTIDE SEQUENCE [LARGE SCALE GENOMIC DNA]</scope>
    <source>
        <strain evidence="4 5">SAG 48.87</strain>
    </source>
</reference>
<dbReference type="GeneID" id="25735300"/>
<feature type="compositionally biased region" description="Gly residues" evidence="1">
    <location>
        <begin position="292"/>
        <end position="321"/>
    </location>
</feature>
<dbReference type="KEGG" id="mng:MNEG_2422"/>